<comment type="caution">
    <text evidence="2">The sequence shown here is derived from an EMBL/GenBank/DDBJ whole genome shotgun (WGS) entry which is preliminary data.</text>
</comment>
<evidence type="ECO:0000313" key="2">
    <source>
        <dbReference type="EMBL" id="KAI9633832.1"/>
    </source>
</evidence>
<feature type="region of interest" description="Disordered" evidence="1">
    <location>
        <begin position="1"/>
        <end position="28"/>
    </location>
</feature>
<dbReference type="AlphaFoldDB" id="A0AA38H4X7"/>
<evidence type="ECO:0000256" key="1">
    <source>
        <dbReference type="SAM" id="MobiDB-lite"/>
    </source>
</evidence>
<dbReference type="RefSeq" id="XP_052943609.1">
    <property type="nucleotide sequence ID" value="XM_053087598.1"/>
</dbReference>
<accession>A0AA38H4X7</accession>
<dbReference type="GeneID" id="77726803"/>
<name>A0AA38H4X7_9TREE</name>
<protein>
    <recommendedName>
        <fullName evidence="4">F-box domain-containing protein</fullName>
    </recommendedName>
</protein>
<gene>
    <name evidence="2" type="ORF">MKK02DRAFT_28590</name>
</gene>
<evidence type="ECO:0000313" key="3">
    <source>
        <dbReference type="Proteomes" id="UP001164286"/>
    </source>
</evidence>
<sequence>MPPKRRPPPKAKVPPKEKARRKPPTQSVPSDIWHLILPYLRNPTPAPLSRPPRSQMCQPDLCSASLTCRLFAEIVNPLLYTHITTDQFALLFRDINNPTFYRRFRQTRSLLIEYMPTGEDADYGDLMADEGRRWSKLGRTEEEMDAATFKECGDEAEGIIAALGDFHPLGVFPFSSAKDPRTPTVNYTRTCHMAPKTSNLSISLGLPMRWASDYAGEEHWDEMAKIASDCVGQVAGARARFKDVPDYKAEVVDLEVCCTTRPPADGWGVKPIGERLQARLRATGHPEDRVRWYPSSETPICEACGSVIRAISQMYRSYAAHCAEAMSSMRVYERKLERLSSVGQRVPPNNGRSRTPVMARVRGLCIGSGGSRSSAPDAESSKWRSESVWLQAMILRSMKGGTLAIKQAALSKPEINCPLTPHPLISVDQAAIDPPLPCL</sequence>
<organism evidence="2 3">
    <name type="scientific">Dioszegia hungarica</name>
    <dbReference type="NCBI Taxonomy" id="4972"/>
    <lineage>
        <taxon>Eukaryota</taxon>
        <taxon>Fungi</taxon>
        <taxon>Dikarya</taxon>
        <taxon>Basidiomycota</taxon>
        <taxon>Agaricomycotina</taxon>
        <taxon>Tremellomycetes</taxon>
        <taxon>Tremellales</taxon>
        <taxon>Bulleribasidiaceae</taxon>
        <taxon>Dioszegia</taxon>
    </lineage>
</organism>
<reference evidence="2" key="1">
    <citation type="journal article" date="2022" name="G3 (Bethesda)">
        <title>High quality genome of the basidiomycete yeast Dioszegia hungarica PDD-24b-2 isolated from cloud water.</title>
        <authorList>
            <person name="Jarrige D."/>
            <person name="Haridas S."/>
            <person name="Bleykasten-Grosshans C."/>
            <person name="Joly M."/>
            <person name="Nadalig T."/>
            <person name="Sancelme M."/>
            <person name="Vuilleumier S."/>
            <person name="Grigoriev I.V."/>
            <person name="Amato P."/>
            <person name="Bringel F."/>
        </authorList>
    </citation>
    <scope>NUCLEOTIDE SEQUENCE</scope>
    <source>
        <strain evidence="2">PDD-24b-2</strain>
    </source>
</reference>
<evidence type="ECO:0008006" key="4">
    <source>
        <dbReference type="Google" id="ProtNLM"/>
    </source>
</evidence>
<dbReference type="Proteomes" id="UP001164286">
    <property type="component" value="Unassembled WGS sequence"/>
</dbReference>
<dbReference type="EMBL" id="JAKWFO010000008">
    <property type="protein sequence ID" value="KAI9633832.1"/>
    <property type="molecule type" value="Genomic_DNA"/>
</dbReference>
<proteinExistence type="predicted"/>
<keyword evidence="3" id="KW-1185">Reference proteome</keyword>